<dbReference type="EMBL" id="JACHJT010000002">
    <property type="protein sequence ID" value="MBB4934968.1"/>
    <property type="molecule type" value="Genomic_DNA"/>
</dbReference>
<dbReference type="Pfam" id="PF22691">
    <property type="entry name" value="Thiolase_C_1"/>
    <property type="match status" value="1"/>
</dbReference>
<dbReference type="InterPro" id="IPR016039">
    <property type="entry name" value="Thiolase-like"/>
</dbReference>
<dbReference type="InterPro" id="IPR055140">
    <property type="entry name" value="Thiolase_C_2"/>
</dbReference>
<evidence type="ECO:0000259" key="1">
    <source>
        <dbReference type="Pfam" id="PF00108"/>
    </source>
</evidence>
<dbReference type="AlphaFoldDB" id="A0A7W7RMY8"/>
<name>A0A7W7RMY8_9ACTN</name>
<proteinExistence type="predicted"/>
<keyword evidence="3" id="KW-0808">Transferase</keyword>
<gene>
    <name evidence="3" type="ORF">F4561_005862</name>
</gene>
<feature type="domain" description="Thiolase N-terminal" evidence="1">
    <location>
        <begin position="19"/>
        <end position="174"/>
    </location>
</feature>
<accession>A0A7W7RMY8</accession>
<dbReference type="PIRSF" id="PIRSF000429">
    <property type="entry name" value="Ac-CoA_Ac_transf"/>
    <property type="match status" value="1"/>
</dbReference>
<protein>
    <submittedName>
        <fullName evidence="3">Acetyl-CoA acetyltransferase</fullName>
    </submittedName>
</protein>
<evidence type="ECO:0000313" key="3">
    <source>
        <dbReference type="EMBL" id="MBB4934968.1"/>
    </source>
</evidence>
<dbReference type="GO" id="GO:0016747">
    <property type="term" value="F:acyltransferase activity, transferring groups other than amino-acyl groups"/>
    <property type="evidence" value="ECO:0007669"/>
    <property type="project" value="InterPro"/>
</dbReference>
<dbReference type="InterPro" id="IPR020616">
    <property type="entry name" value="Thiolase_N"/>
</dbReference>
<organism evidence="3 4">
    <name type="scientific">Lipingzhangella halophila</name>
    <dbReference type="NCBI Taxonomy" id="1783352"/>
    <lineage>
        <taxon>Bacteria</taxon>
        <taxon>Bacillati</taxon>
        <taxon>Actinomycetota</taxon>
        <taxon>Actinomycetes</taxon>
        <taxon>Streptosporangiales</taxon>
        <taxon>Nocardiopsidaceae</taxon>
        <taxon>Lipingzhangella</taxon>
    </lineage>
</organism>
<dbReference type="Gene3D" id="3.40.47.10">
    <property type="match status" value="1"/>
</dbReference>
<dbReference type="Pfam" id="PF00108">
    <property type="entry name" value="Thiolase_N"/>
    <property type="match status" value="1"/>
</dbReference>
<sequence length="376" mass="39278">MTRPVYVAGVGLHRYQRSSEASFVTLGLAAVRAALADAGAEWSDVQGVYTGTTRLGMAVSRPMLRHLGATGVAMTQVENASASSSSAFRLACMEVSSGEADIVLAMGVDKPGPSSRAESRTGLTGLADGHVVPFTRFAMLANEYMHRHGATPEQVAAVAVKNHRNGARNPYAHHQKERDLAEVLDAEPVAGTLTKWQCCPVGEGASAVVVASEDALARLGGDPSRAVRVRASAQRSERLYGDGDFDVEITRETTAEALHRAAVRPADLDVIELHDAFAIEELRYVEAMGLCADGQAAGRLADGEFDVGGRCAVSPSGGLIAMGHPIGPTGTGQIAEVARQLRGEAGDRQQPGARLGLAHMVGVGAVCVVHVLEAAE</sequence>
<evidence type="ECO:0000259" key="2">
    <source>
        <dbReference type="Pfam" id="PF22691"/>
    </source>
</evidence>
<dbReference type="PANTHER" id="PTHR42870:SF1">
    <property type="entry name" value="NON-SPECIFIC LIPID-TRANSFER PROTEIN-LIKE 2"/>
    <property type="match status" value="1"/>
</dbReference>
<dbReference type="PANTHER" id="PTHR42870">
    <property type="entry name" value="ACETYL-COA C-ACETYLTRANSFERASE"/>
    <property type="match status" value="1"/>
</dbReference>
<reference evidence="3 4" key="1">
    <citation type="submission" date="2020-08" db="EMBL/GenBank/DDBJ databases">
        <title>Sequencing the genomes of 1000 actinobacteria strains.</title>
        <authorList>
            <person name="Klenk H.-P."/>
        </authorList>
    </citation>
    <scope>NUCLEOTIDE SEQUENCE [LARGE SCALE GENOMIC DNA]</scope>
    <source>
        <strain evidence="3 4">DSM 102030</strain>
    </source>
</reference>
<keyword evidence="4" id="KW-1185">Reference proteome</keyword>
<dbReference type="RefSeq" id="WP_184584739.1">
    <property type="nucleotide sequence ID" value="NZ_JACHJT010000002.1"/>
</dbReference>
<dbReference type="InterPro" id="IPR002155">
    <property type="entry name" value="Thiolase"/>
</dbReference>
<dbReference type="SUPFAM" id="SSF53901">
    <property type="entry name" value="Thiolase-like"/>
    <property type="match status" value="2"/>
</dbReference>
<dbReference type="CDD" id="cd00829">
    <property type="entry name" value="SCP-x_thiolase"/>
    <property type="match status" value="1"/>
</dbReference>
<comment type="caution">
    <text evidence="3">The sequence shown here is derived from an EMBL/GenBank/DDBJ whole genome shotgun (WGS) entry which is preliminary data.</text>
</comment>
<evidence type="ECO:0000313" key="4">
    <source>
        <dbReference type="Proteomes" id="UP000523007"/>
    </source>
</evidence>
<feature type="domain" description="Thiolase C-terminal" evidence="2">
    <location>
        <begin position="238"/>
        <end position="363"/>
    </location>
</feature>
<dbReference type="Proteomes" id="UP000523007">
    <property type="component" value="Unassembled WGS sequence"/>
</dbReference>